<dbReference type="InterPro" id="IPR000477">
    <property type="entry name" value="RT_dom"/>
</dbReference>
<evidence type="ECO:0000259" key="1">
    <source>
        <dbReference type="PROSITE" id="PS50878"/>
    </source>
</evidence>
<dbReference type="EMBL" id="CAJOBA010001599">
    <property type="protein sequence ID" value="CAF3604503.1"/>
    <property type="molecule type" value="Genomic_DNA"/>
</dbReference>
<evidence type="ECO:0000313" key="2">
    <source>
        <dbReference type="EMBL" id="CAF0820246.1"/>
    </source>
</evidence>
<dbReference type="SUPFAM" id="SSF56672">
    <property type="entry name" value="DNA/RNA polymerases"/>
    <property type="match status" value="1"/>
</dbReference>
<dbReference type="AlphaFoldDB" id="A0A814HQE3"/>
<dbReference type="EMBL" id="CAJNOK010001599">
    <property type="protein sequence ID" value="CAF0820246.1"/>
    <property type="molecule type" value="Genomic_DNA"/>
</dbReference>
<feature type="domain" description="Reverse transcriptase" evidence="1">
    <location>
        <begin position="1"/>
        <end position="138"/>
    </location>
</feature>
<comment type="caution">
    <text evidence="3">The sequence shown here is derived from an EMBL/GenBank/DDBJ whole genome shotgun (WGS) entry which is preliminary data.</text>
</comment>
<dbReference type="Proteomes" id="UP000663829">
    <property type="component" value="Unassembled WGS sequence"/>
</dbReference>
<dbReference type="Proteomes" id="UP000681722">
    <property type="component" value="Unassembled WGS sequence"/>
</dbReference>
<dbReference type="Proteomes" id="UP000682733">
    <property type="component" value="Unassembled WGS sequence"/>
</dbReference>
<evidence type="ECO:0000313" key="6">
    <source>
        <dbReference type="Proteomes" id="UP000663829"/>
    </source>
</evidence>
<proteinExistence type="predicted"/>
<evidence type="ECO:0000313" key="3">
    <source>
        <dbReference type="EMBL" id="CAF1013979.1"/>
    </source>
</evidence>
<dbReference type="OrthoDB" id="6761817at2759"/>
<reference evidence="3" key="1">
    <citation type="submission" date="2021-02" db="EMBL/GenBank/DDBJ databases">
        <authorList>
            <person name="Nowell W R."/>
        </authorList>
    </citation>
    <scope>NUCLEOTIDE SEQUENCE</scope>
</reference>
<dbReference type="InterPro" id="IPR043502">
    <property type="entry name" value="DNA/RNA_pol_sf"/>
</dbReference>
<organism evidence="3 6">
    <name type="scientific">Didymodactylos carnosus</name>
    <dbReference type="NCBI Taxonomy" id="1234261"/>
    <lineage>
        <taxon>Eukaryota</taxon>
        <taxon>Metazoa</taxon>
        <taxon>Spiralia</taxon>
        <taxon>Gnathifera</taxon>
        <taxon>Rotifera</taxon>
        <taxon>Eurotatoria</taxon>
        <taxon>Bdelloidea</taxon>
        <taxon>Philodinida</taxon>
        <taxon>Philodinidae</taxon>
        <taxon>Didymodactylos</taxon>
    </lineage>
</organism>
<sequence>MTNLLLDVVHKINAGFEDHHYVRAVLLDFQMAFDNVSHRGLLFKLERKGQERALQWFESYLTVRTVQTILESVAASPVKIDKGVPQGSVLDPLLFVLYIGDLPLKIESIIRLYADDALLICHQKDPLVATEILNKVLE</sequence>
<name>A0A814HQE3_9BILA</name>
<dbReference type="Pfam" id="PF00078">
    <property type="entry name" value="RVT_1"/>
    <property type="match status" value="1"/>
</dbReference>
<keyword evidence="6" id="KW-1185">Reference proteome</keyword>
<gene>
    <name evidence="3" type="ORF">GPM918_LOCUS14416</name>
    <name evidence="2" type="ORF">OVA965_LOCUS5608</name>
    <name evidence="5" type="ORF">SRO942_LOCUS14416</name>
    <name evidence="4" type="ORF">TMI583_LOCUS5605</name>
</gene>
<dbReference type="EMBL" id="CAJNOQ010003468">
    <property type="protein sequence ID" value="CAF1013979.1"/>
    <property type="molecule type" value="Genomic_DNA"/>
</dbReference>
<dbReference type="EMBL" id="CAJOBC010003468">
    <property type="protein sequence ID" value="CAF3785444.1"/>
    <property type="molecule type" value="Genomic_DNA"/>
</dbReference>
<evidence type="ECO:0000313" key="4">
    <source>
        <dbReference type="EMBL" id="CAF3604503.1"/>
    </source>
</evidence>
<evidence type="ECO:0000313" key="5">
    <source>
        <dbReference type="EMBL" id="CAF3785444.1"/>
    </source>
</evidence>
<dbReference type="PANTHER" id="PTHR33332">
    <property type="entry name" value="REVERSE TRANSCRIPTASE DOMAIN-CONTAINING PROTEIN"/>
    <property type="match status" value="1"/>
</dbReference>
<accession>A0A814HQE3</accession>
<dbReference type="PROSITE" id="PS50878">
    <property type="entry name" value="RT_POL"/>
    <property type="match status" value="1"/>
</dbReference>
<dbReference type="Proteomes" id="UP000677228">
    <property type="component" value="Unassembled WGS sequence"/>
</dbReference>
<protein>
    <recommendedName>
        <fullName evidence="1">Reverse transcriptase domain-containing protein</fullName>
    </recommendedName>
</protein>